<dbReference type="GO" id="GO:0008270">
    <property type="term" value="F:zinc ion binding"/>
    <property type="evidence" value="ECO:0007669"/>
    <property type="project" value="InterPro"/>
</dbReference>
<feature type="coiled-coil region" evidence="6">
    <location>
        <begin position="432"/>
        <end position="459"/>
    </location>
</feature>
<keyword evidence="4" id="KW-0804">Transcription</keyword>
<evidence type="ECO:0000313" key="8">
    <source>
        <dbReference type="EMBL" id="RDL40952.1"/>
    </source>
</evidence>
<evidence type="ECO:0000256" key="4">
    <source>
        <dbReference type="ARBA" id="ARBA00023163"/>
    </source>
</evidence>
<dbReference type="OrthoDB" id="654211at2759"/>
<protein>
    <submittedName>
        <fullName evidence="8">Uncharacterized protein</fullName>
    </submittedName>
</protein>
<proteinExistence type="predicted"/>
<evidence type="ECO:0000256" key="2">
    <source>
        <dbReference type="ARBA" id="ARBA00022833"/>
    </source>
</evidence>
<keyword evidence="3" id="KW-0805">Transcription regulation</keyword>
<evidence type="ECO:0000313" key="9">
    <source>
        <dbReference type="Proteomes" id="UP000254866"/>
    </source>
</evidence>
<dbReference type="GeneID" id="43593780"/>
<sequence length="698" mass="78597">MPSGIQSQRQPAAASSTPWRSVQVYMECVYEQADVTTQSYELENIPDGMQLLRYDERTGINILPAVHADTTSATSQPCLERPNSPPRSEAPHQQRAEDATSNSSLAASVAALKTTGLLRPQSTRLIDWSSLSIQKDNANDTESLFPGTRSDLEVDSMTPRAADEQTEKYHAIYFTHFHHRWPVIHRPPYDRRPCDPVLKLSINMVGAWIDNSQESKSYALATHNYLISYISLTLWSTQNKKSSSDGFQNGLPGAICVSAILNIVFALYCGEERLVFKAVILRTILVAVLREVGFFKVETIMADDRPGYFLPLHLSLQGERQRVAAYLFRIDNYLSIIRDQPTVLMLEELHFTVPVTLAGWDAESLLALESRMAMEPRFRSEKSMSSLIRNATSHSSSSTDDLILVEDVQLCLSAMQGNIRHFWETSRAHNLDEAAEAARDSLKQRLDKLKSRLDQMSSQDTDSAKFGEEPQLPMRYYYGYEDHSKPGWQRIVSQRPKALISDTLMLFHLLNLHLYSDVRTLSRVAKDRATANPPALSEHHQRAQELRIDSARYWTTTAAARRTLSHAVHILLLHQSLTPIWDMRSGALDPISYVALSTSALLIWTFCNFNGPQNPGCPYPLMPAYGCPTTSSMDILSLCCQPQSESQMEFWIDTGGRSFVEIDGVELCWRNVDVLVGRFKARIPDEWELAGIIAPGIL</sequence>
<organism evidence="8 9">
    <name type="scientific">Venustampulla echinocandica</name>
    <dbReference type="NCBI Taxonomy" id="2656787"/>
    <lineage>
        <taxon>Eukaryota</taxon>
        <taxon>Fungi</taxon>
        <taxon>Dikarya</taxon>
        <taxon>Ascomycota</taxon>
        <taxon>Pezizomycotina</taxon>
        <taxon>Leotiomycetes</taxon>
        <taxon>Helotiales</taxon>
        <taxon>Pleuroascaceae</taxon>
        <taxon>Venustampulla</taxon>
    </lineage>
</organism>
<dbReference type="PANTHER" id="PTHR47660">
    <property type="entry name" value="TRANSCRIPTION FACTOR WITH C2H2 AND ZN(2)-CYS(6) DNA BINDING DOMAIN (EUROFUNG)-RELATED-RELATED"/>
    <property type="match status" value="1"/>
</dbReference>
<feature type="region of interest" description="Disordered" evidence="7">
    <location>
        <begin position="67"/>
        <end position="103"/>
    </location>
</feature>
<dbReference type="PANTHER" id="PTHR47660:SF7">
    <property type="entry name" value="TRANSCRIPTION FACTOR WITH C2H2 AND ZN(2)-CYS(6) DNA BINDING DOMAIN (EUROFUNG)"/>
    <property type="match status" value="1"/>
</dbReference>
<keyword evidence="5" id="KW-0539">Nucleus</keyword>
<evidence type="ECO:0000256" key="1">
    <source>
        <dbReference type="ARBA" id="ARBA00022723"/>
    </source>
</evidence>
<comment type="caution">
    <text evidence="8">The sequence shown here is derived from an EMBL/GenBank/DDBJ whole genome shotgun (WGS) entry which is preliminary data.</text>
</comment>
<dbReference type="Proteomes" id="UP000254866">
    <property type="component" value="Unassembled WGS sequence"/>
</dbReference>
<gene>
    <name evidence="8" type="ORF">BP5553_00931</name>
</gene>
<feature type="compositionally biased region" description="Basic and acidic residues" evidence="7">
    <location>
        <begin position="89"/>
        <end position="98"/>
    </location>
</feature>
<evidence type="ECO:0000256" key="7">
    <source>
        <dbReference type="SAM" id="MobiDB-lite"/>
    </source>
</evidence>
<evidence type="ECO:0000256" key="6">
    <source>
        <dbReference type="SAM" id="Coils"/>
    </source>
</evidence>
<dbReference type="STRING" id="2656787.A0A370TZJ3"/>
<keyword evidence="6" id="KW-0175">Coiled coil</keyword>
<dbReference type="RefSeq" id="XP_031873608.1">
    <property type="nucleotide sequence ID" value="XM_032009554.1"/>
</dbReference>
<keyword evidence="2" id="KW-0862">Zinc</keyword>
<dbReference type="GO" id="GO:0003677">
    <property type="term" value="F:DNA binding"/>
    <property type="evidence" value="ECO:0007669"/>
    <property type="project" value="InterPro"/>
</dbReference>
<evidence type="ECO:0000256" key="5">
    <source>
        <dbReference type="ARBA" id="ARBA00023242"/>
    </source>
</evidence>
<evidence type="ECO:0000256" key="3">
    <source>
        <dbReference type="ARBA" id="ARBA00023015"/>
    </source>
</evidence>
<keyword evidence="9" id="KW-1185">Reference proteome</keyword>
<dbReference type="GO" id="GO:0006351">
    <property type="term" value="P:DNA-templated transcription"/>
    <property type="evidence" value="ECO:0007669"/>
    <property type="project" value="InterPro"/>
</dbReference>
<name>A0A370TZJ3_9HELO</name>
<reference evidence="8 9" key="1">
    <citation type="journal article" date="2018" name="IMA Fungus">
        <title>IMA Genome-F 9: Draft genome sequence of Annulohypoxylon stygium, Aspergillus mulundensis, Berkeleyomyces basicola (syn. Thielaviopsis basicola), Ceratocystis smalleyi, two Cercospora beticola strains, Coleophoma cylindrospora, Fusarium fracticaudum, Phialophora cf. hyalina, and Morchella septimelata.</title>
        <authorList>
            <person name="Wingfield B.D."/>
            <person name="Bills G.F."/>
            <person name="Dong Y."/>
            <person name="Huang W."/>
            <person name="Nel W.J."/>
            <person name="Swalarsk-Parry B.S."/>
            <person name="Vaghefi N."/>
            <person name="Wilken P.M."/>
            <person name="An Z."/>
            <person name="de Beer Z.W."/>
            <person name="De Vos L."/>
            <person name="Chen L."/>
            <person name="Duong T.A."/>
            <person name="Gao Y."/>
            <person name="Hammerbacher A."/>
            <person name="Kikkert J.R."/>
            <person name="Li Y."/>
            <person name="Li H."/>
            <person name="Li K."/>
            <person name="Li Q."/>
            <person name="Liu X."/>
            <person name="Ma X."/>
            <person name="Naidoo K."/>
            <person name="Pethybridge S.J."/>
            <person name="Sun J."/>
            <person name="Steenkamp E.T."/>
            <person name="van der Nest M.A."/>
            <person name="van Wyk S."/>
            <person name="Wingfield M.J."/>
            <person name="Xiong C."/>
            <person name="Yue Q."/>
            <person name="Zhang X."/>
        </authorList>
    </citation>
    <scope>NUCLEOTIDE SEQUENCE [LARGE SCALE GENOMIC DNA]</scope>
    <source>
        <strain evidence="8 9">BP 5553</strain>
    </source>
</reference>
<keyword evidence="1" id="KW-0479">Metal-binding</keyword>
<dbReference type="AlphaFoldDB" id="A0A370TZJ3"/>
<dbReference type="EMBL" id="NPIC01000001">
    <property type="protein sequence ID" value="RDL40952.1"/>
    <property type="molecule type" value="Genomic_DNA"/>
</dbReference>
<accession>A0A370TZJ3</accession>